<dbReference type="GeneID" id="19274026"/>
<dbReference type="HOGENOM" id="CLU_513979_0_0_1"/>
<feature type="region of interest" description="Disordered" evidence="1">
    <location>
        <begin position="498"/>
        <end position="535"/>
    </location>
</feature>
<dbReference type="AlphaFoldDB" id="W3WZ79"/>
<dbReference type="KEGG" id="pfy:PFICI_09013"/>
<protein>
    <recommendedName>
        <fullName evidence="2">DUF7730 domain-containing protein</fullName>
    </recommendedName>
</protein>
<feature type="region of interest" description="Disordered" evidence="1">
    <location>
        <begin position="415"/>
        <end position="441"/>
    </location>
</feature>
<organism evidence="3 4">
    <name type="scientific">Pestalotiopsis fici (strain W106-1 / CGMCC3.15140)</name>
    <dbReference type="NCBI Taxonomy" id="1229662"/>
    <lineage>
        <taxon>Eukaryota</taxon>
        <taxon>Fungi</taxon>
        <taxon>Dikarya</taxon>
        <taxon>Ascomycota</taxon>
        <taxon>Pezizomycotina</taxon>
        <taxon>Sordariomycetes</taxon>
        <taxon>Xylariomycetidae</taxon>
        <taxon>Amphisphaeriales</taxon>
        <taxon>Sporocadaceae</taxon>
        <taxon>Pestalotiopsis</taxon>
    </lineage>
</organism>
<dbReference type="OrthoDB" id="5413827at2759"/>
<dbReference type="InterPro" id="IPR056632">
    <property type="entry name" value="DUF7730"/>
</dbReference>
<dbReference type="InParanoid" id="W3WZ79"/>
<dbReference type="Proteomes" id="UP000030651">
    <property type="component" value="Unassembled WGS sequence"/>
</dbReference>
<dbReference type="PANTHER" id="PTHR38790:SF4">
    <property type="entry name" value="2EXR DOMAIN-CONTAINING PROTEIN"/>
    <property type="match status" value="1"/>
</dbReference>
<evidence type="ECO:0000256" key="1">
    <source>
        <dbReference type="SAM" id="MobiDB-lite"/>
    </source>
</evidence>
<dbReference type="RefSeq" id="XP_007835785.1">
    <property type="nucleotide sequence ID" value="XM_007837594.1"/>
</dbReference>
<name>W3WZ79_PESFW</name>
<accession>W3WZ79</accession>
<reference evidence="4" key="1">
    <citation type="journal article" date="2015" name="BMC Genomics">
        <title>Genomic and transcriptomic analysis of the endophytic fungus Pestalotiopsis fici reveals its lifestyle and high potential for synthesis of natural products.</title>
        <authorList>
            <person name="Wang X."/>
            <person name="Zhang X."/>
            <person name="Liu L."/>
            <person name="Xiang M."/>
            <person name="Wang W."/>
            <person name="Sun X."/>
            <person name="Che Y."/>
            <person name="Guo L."/>
            <person name="Liu G."/>
            <person name="Guo L."/>
            <person name="Wang C."/>
            <person name="Yin W.B."/>
            <person name="Stadler M."/>
            <person name="Zhang X."/>
            <person name="Liu X."/>
        </authorList>
    </citation>
    <scope>NUCLEOTIDE SEQUENCE [LARGE SCALE GENOMIC DNA]</scope>
    <source>
        <strain evidence="4">W106-1 / CGMCC3.15140</strain>
    </source>
</reference>
<dbReference type="eggNOG" id="ENOG502T64X">
    <property type="taxonomic scope" value="Eukaryota"/>
</dbReference>
<proteinExistence type="predicted"/>
<dbReference type="EMBL" id="KI912114">
    <property type="protein sequence ID" value="ETS79160.1"/>
    <property type="molecule type" value="Genomic_DNA"/>
</dbReference>
<gene>
    <name evidence="3" type="ORF">PFICI_09013</name>
</gene>
<evidence type="ECO:0000313" key="3">
    <source>
        <dbReference type="EMBL" id="ETS79160.1"/>
    </source>
</evidence>
<dbReference type="Pfam" id="PF24864">
    <property type="entry name" value="DUF7730"/>
    <property type="match status" value="1"/>
</dbReference>
<dbReference type="PANTHER" id="PTHR38790">
    <property type="entry name" value="2EXR DOMAIN-CONTAINING PROTEIN-RELATED"/>
    <property type="match status" value="1"/>
</dbReference>
<evidence type="ECO:0000313" key="4">
    <source>
        <dbReference type="Proteomes" id="UP000030651"/>
    </source>
</evidence>
<sequence>MVKLIDLGDPSHPHLTKSRQNAAVPFLQLPIEIRLKIYEYALAKAIVHVQQVKERSNKFRWRSDYLDALQKNNVVITDLELVSRQIYIDLQVHGIFYRVNELYCRRPEDLLTFLAAIAPERRAFLSNMTVRIDEDELAVLFPETEDAPTRHQGASLQHALTLLSQCQGLRRLKIVIPVDRLGLFTIIPVVASFLRRLVAAAASDSPCPSLRRISFIKPVLYFSVIGYREVNLFVDLSDQQPLRAAVADEPQFHPAEQELLNNAKQAVASLREYWQRDGNRSNETVTQEQVRQATIFARVDFPGEERTTLDRINSSWGQISSRTRQKCKKDLIDEHGVIQRARRKYDGEGILTWSKLDIHGIRWSGPNIEVDVENTSLKSKNGLRERSWEPVEAVMSTDNQGKILRHLKILFVKNDPANDSPKNDPSATLQRLREQPTPQDVMDTFPGLFGGSTPEGKWRKHAVGSRRFPKWQIELWERGQQLFLETVDHLEELVRQKEVEEKAGEENENGEGKEEMQTIHTSENRTADDGPTGSG</sequence>
<feature type="domain" description="DUF7730" evidence="2">
    <location>
        <begin position="20"/>
        <end position="176"/>
    </location>
</feature>
<feature type="compositionally biased region" description="Basic and acidic residues" evidence="1">
    <location>
        <begin position="498"/>
        <end position="528"/>
    </location>
</feature>
<evidence type="ECO:0000259" key="2">
    <source>
        <dbReference type="Pfam" id="PF24864"/>
    </source>
</evidence>
<keyword evidence="4" id="KW-1185">Reference proteome</keyword>